<evidence type="ECO:0000256" key="1">
    <source>
        <dbReference type="ARBA" id="ARBA00005380"/>
    </source>
</evidence>
<keyword evidence="4 12" id="KW-0808">Transferase</keyword>
<keyword evidence="7 12" id="KW-0418">Kinase</keyword>
<feature type="binding site" evidence="12">
    <location>
        <position position="253"/>
    </location>
    <ligand>
        <name>substrate</name>
    </ligand>
</feature>
<feature type="binding site" evidence="12">
    <location>
        <position position="141"/>
    </location>
    <ligand>
        <name>substrate</name>
    </ligand>
</feature>
<feature type="binding site" evidence="12">
    <location>
        <begin position="221"/>
        <end position="226"/>
    </location>
    <ligand>
        <name>ATP</name>
        <dbReference type="ChEBI" id="CHEBI:30616"/>
    </ligand>
</feature>
<dbReference type="InterPro" id="IPR011611">
    <property type="entry name" value="PfkB_dom"/>
</dbReference>
<dbReference type="Gene3D" id="3.40.1190.20">
    <property type="match status" value="1"/>
</dbReference>
<evidence type="ECO:0000256" key="8">
    <source>
        <dbReference type="ARBA" id="ARBA00022840"/>
    </source>
</evidence>
<organism evidence="14 15">
    <name type="scientific">Lederbergia citrea</name>
    <dbReference type="NCBI Taxonomy" id="2833581"/>
    <lineage>
        <taxon>Bacteria</taxon>
        <taxon>Bacillati</taxon>
        <taxon>Bacillota</taxon>
        <taxon>Bacilli</taxon>
        <taxon>Bacillales</taxon>
        <taxon>Bacillaceae</taxon>
        <taxon>Lederbergia</taxon>
    </lineage>
</organism>
<dbReference type="GO" id="GO:0004747">
    <property type="term" value="F:ribokinase activity"/>
    <property type="evidence" value="ECO:0007669"/>
    <property type="project" value="UniProtKB-UniRule"/>
</dbReference>
<dbReference type="InterPro" id="IPR002173">
    <property type="entry name" value="Carboh/pur_kinase_PfkB_CS"/>
</dbReference>
<feature type="binding site" evidence="12">
    <location>
        <position position="288"/>
    </location>
    <ligand>
        <name>K(+)</name>
        <dbReference type="ChEBI" id="CHEBI:29103"/>
    </ligand>
</feature>
<evidence type="ECO:0000259" key="13">
    <source>
        <dbReference type="Pfam" id="PF00294"/>
    </source>
</evidence>
<keyword evidence="11 12" id="KW-0119">Carbohydrate metabolism</keyword>
<dbReference type="GO" id="GO:0046872">
    <property type="term" value="F:metal ion binding"/>
    <property type="evidence" value="ECO:0007669"/>
    <property type="project" value="UniProtKB-KW"/>
</dbReference>
<feature type="domain" description="Carbohydrate kinase PfkB" evidence="13">
    <location>
        <begin position="5"/>
        <end position="295"/>
    </location>
</feature>
<dbReference type="AlphaFoldDB" id="A0A942UKV6"/>
<feature type="binding site" evidence="12">
    <location>
        <begin position="41"/>
        <end position="45"/>
    </location>
    <ligand>
        <name>substrate</name>
    </ligand>
</feature>
<dbReference type="PROSITE" id="PS00583">
    <property type="entry name" value="PFKB_KINASES_1"/>
    <property type="match status" value="1"/>
</dbReference>
<comment type="catalytic activity">
    <reaction evidence="12">
        <text>D-ribose + ATP = D-ribose 5-phosphate + ADP + H(+)</text>
        <dbReference type="Rhea" id="RHEA:13697"/>
        <dbReference type="ChEBI" id="CHEBI:15378"/>
        <dbReference type="ChEBI" id="CHEBI:30616"/>
        <dbReference type="ChEBI" id="CHEBI:47013"/>
        <dbReference type="ChEBI" id="CHEBI:78346"/>
        <dbReference type="ChEBI" id="CHEBI:456216"/>
        <dbReference type="EC" id="2.7.1.15"/>
    </reaction>
</comment>
<keyword evidence="12" id="KW-0963">Cytoplasm</keyword>
<sequence>MIKNAVTVIGSINYDIIFKQKRLPAIGETLSADNVTFSCGGKGANQAVQCAKLGLKTYMVGKIGNDNFGSELLSNMEKYGLNTTYISQADTNTGLGIVNSLEDGRLVSTISKGANYSLKCEDIDHVESIIKKSKIVILQLEIPKEVVEYSIQTAKKYDCYIILNAAPACQIDEKYLRMVDCFVVNETEASFYSGENITTVESAKQVCKELYEYANHLLVITLGEKGSILYDGNEILIFPSKKVNVVETTGAGDSFIGALAYGIMNEKSYDEMGEFASLVSSRTVTKIGGQEAMPTLKELYN</sequence>
<evidence type="ECO:0000256" key="5">
    <source>
        <dbReference type="ARBA" id="ARBA00022723"/>
    </source>
</evidence>
<evidence type="ECO:0000256" key="11">
    <source>
        <dbReference type="ARBA" id="ARBA00023277"/>
    </source>
</evidence>
<dbReference type="EMBL" id="JAGYPN010000002">
    <property type="protein sequence ID" value="MBS4223326.1"/>
    <property type="molecule type" value="Genomic_DNA"/>
</dbReference>
<evidence type="ECO:0000256" key="3">
    <source>
        <dbReference type="ARBA" id="ARBA00016943"/>
    </source>
</evidence>
<evidence type="ECO:0000313" key="15">
    <source>
        <dbReference type="Proteomes" id="UP000676456"/>
    </source>
</evidence>
<dbReference type="InterPro" id="IPR029056">
    <property type="entry name" value="Ribokinase-like"/>
</dbReference>
<dbReference type="PANTHER" id="PTHR10584:SF166">
    <property type="entry name" value="RIBOKINASE"/>
    <property type="match status" value="1"/>
</dbReference>
<reference evidence="14 15" key="1">
    <citation type="submission" date="2021-05" db="EMBL/GenBank/DDBJ databases">
        <title>Novel Bacillus species.</title>
        <authorList>
            <person name="Liu G."/>
        </authorList>
    </citation>
    <scope>NUCLEOTIDE SEQUENCE [LARGE SCALE GENOMIC DNA]</scope>
    <source>
        <strain evidence="14 15">FJAT-49682</strain>
    </source>
</reference>
<evidence type="ECO:0000256" key="7">
    <source>
        <dbReference type="ARBA" id="ARBA00022777"/>
    </source>
</evidence>
<dbReference type="GO" id="GO:0005737">
    <property type="term" value="C:cytoplasm"/>
    <property type="evidence" value="ECO:0007669"/>
    <property type="project" value="UniProtKB-SubCell"/>
</dbReference>
<evidence type="ECO:0000256" key="12">
    <source>
        <dbReference type="HAMAP-Rule" id="MF_01987"/>
    </source>
</evidence>
<protein>
    <recommendedName>
        <fullName evidence="3 12">Ribokinase</fullName>
        <shortName evidence="12">RK</shortName>
        <ecNumber evidence="2 12">2.7.1.15</ecNumber>
    </recommendedName>
</protein>
<keyword evidence="10 12" id="KW-0630">Potassium</keyword>
<dbReference type="GO" id="GO:0005524">
    <property type="term" value="F:ATP binding"/>
    <property type="evidence" value="ECO:0007669"/>
    <property type="project" value="UniProtKB-UniRule"/>
</dbReference>
<comment type="pathway">
    <text evidence="12">Carbohydrate metabolism; D-ribose degradation; D-ribose 5-phosphate from beta-D-ribopyranose: step 2/2.</text>
</comment>
<accession>A0A942UKV6</accession>
<comment type="function">
    <text evidence="12">Catalyzes the phosphorylation of ribose at O-5 in a reaction requiring ATP and magnesium. The resulting D-ribose-5-phosphate can then be used either for sythesis of nucleotides, histidine, and tryptophan, or as a component of the pentose phosphate pathway.</text>
</comment>
<feature type="active site" description="Proton acceptor" evidence="12">
    <location>
        <position position="253"/>
    </location>
</feature>
<comment type="subcellular location">
    <subcellularLocation>
        <location evidence="12">Cytoplasm</location>
    </subcellularLocation>
</comment>
<evidence type="ECO:0000256" key="10">
    <source>
        <dbReference type="ARBA" id="ARBA00022958"/>
    </source>
</evidence>
<dbReference type="Pfam" id="PF00294">
    <property type="entry name" value="PfkB"/>
    <property type="match status" value="1"/>
</dbReference>
<evidence type="ECO:0000256" key="9">
    <source>
        <dbReference type="ARBA" id="ARBA00022842"/>
    </source>
</evidence>
<comment type="similarity">
    <text evidence="12">Belongs to the carbohydrate kinase PfkB family. Ribokinase subfamily.</text>
</comment>
<dbReference type="RefSeq" id="WP_213098346.1">
    <property type="nucleotide sequence ID" value="NZ_JAGYPN010000002.1"/>
</dbReference>
<dbReference type="CDD" id="cd01174">
    <property type="entry name" value="ribokinase"/>
    <property type="match status" value="1"/>
</dbReference>
<dbReference type="PANTHER" id="PTHR10584">
    <property type="entry name" value="SUGAR KINASE"/>
    <property type="match status" value="1"/>
</dbReference>
<keyword evidence="8 12" id="KW-0067">ATP-binding</keyword>
<comment type="subunit">
    <text evidence="12">Homodimer.</text>
</comment>
<feature type="binding site" evidence="12">
    <location>
        <position position="249"/>
    </location>
    <ligand>
        <name>K(+)</name>
        <dbReference type="ChEBI" id="CHEBI:29103"/>
    </ligand>
</feature>
<dbReference type="Proteomes" id="UP000676456">
    <property type="component" value="Unassembled WGS sequence"/>
</dbReference>
<name>A0A942UKV6_9BACI</name>
<dbReference type="SUPFAM" id="SSF53613">
    <property type="entry name" value="Ribokinase-like"/>
    <property type="match status" value="1"/>
</dbReference>
<evidence type="ECO:0000256" key="6">
    <source>
        <dbReference type="ARBA" id="ARBA00022741"/>
    </source>
</evidence>
<proteinExistence type="inferred from homology"/>
<keyword evidence="15" id="KW-1185">Reference proteome</keyword>
<evidence type="ECO:0000256" key="4">
    <source>
        <dbReference type="ARBA" id="ARBA00022679"/>
    </source>
</evidence>
<feature type="binding site" evidence="12">
    <location>
        <begin position="252"/>
        <end position="253"/>
    </location>
    <ligand>
        <name>ATP</name>
        <dbReference type="ChEBI" id="CHEBI:30616"/>
    </ligand>
</feature>
<keyword evidence="9 12" id="KW-0460">Magnesium</keyword>
<dbReference type="InterPro" id="IPR002139">
    <property type="entry name" value="Ribo/fructo_kinase"/>
</dbReference>
<feature type="binding site" evidence="12">
    <location>
        <position position="185"/>
    </location>
    <ligand>
        <name>ATP</name>
        <dbReference type="ChEBI" id="CHEBI:30616"/>
    </ligand>
</feature>
<feature type="binding site" evidence="12">
    <location>
        <position position="286"/>
    </location>
    <ligand>
        <name>K(+)</name>
        <dbReference type="ChEBI" id="CHEBI:29103"/>
    </ligand>
</feature>
<comment type="activity regulation">
    <text evidence="12">Activated by a monovalent cation that binds near, but not in, the active site. The most likely occupant of the site in vivo is potassium. Ion binding induces a conformational change that may alter substrate affinity.</text>
</comment>
<comment type="similarity">
    <text evidence="1">Belongs to the carbohydrate kinase pfkB family.</text>
</comment>
<dbReference type="EC" id="2.7.1.15" evidence="2 12"/>
<keyword evidence="5 12" id="KW-0479">Metal-binding</keyword>
<comment type="caution">
    <text evidence="12">Lacks conserved residue(s) required for the propagation of feature annotation.</text>
</comment>
<dbReference type="PRINTS" id="PR00990">
    <property type="entry name" value="RIBOKINASE"/>
</dbReference>
<comment type="cofactor">
    <cofactor evidence="12">
        <name>Mg(2+)</name>
        <dbReference type="ChEBI" id="CHEBI:18420"/>
    </cofactor>
    <text evidence="12">Requires a divalent cation, most likely magnesium in vivo, as an electrophilic catalyst to aid phosphoryl group transfer. It is the chelate of the metal and the nucleotide that is the actual substrate.</text>
</comment>
<dbReference type="InterPro" id="IPR011877">
    <property type="entry name" value="Ribokinase"/>
</dbReference>
<dbReference type="HAMAP" id="MF_01987">
    <property type="entry name" value="Ribokinase"/>
    <property type="match status" value="1"/>
</dbReference>
<gene>
    <name evidence="12" type="primary">rbsK</name>
    <name evidence="14" type="ORF">KHA91_11285</name>
</gene>
<feature type="binding site" evidence="12">
    <location>
        <position position="283"/>
    </location>
    <ligand>
        <name>K(+)</name>
        <dbReference type="ChEBI" id="CHEBI:29103"/>
    </ligand>
</feature>
<evidence type="ECO:0000313" key="14">
    <source>
        <dbReference type="EMBL" id="MBS4223326.1"/>
    </source>
</evidence>
<feature type="binding site" evidence="12">
    <location>
        <begin position="13"/>
        <end position="15"/>
    </location>
    <ligand>
        <name>substrate</name>
    </ligand>
</feature>
<keyword evidence="6 12" id="KW-0547">Nucleotide-binding</keyword>
<evidence type="ECO:0000256" key="2">
    <source>
        <dbReference type="ARBA" id="ARBA00012035"/>
    </source>
</evidence>
<comment type="caution">
    <text evidence="14">The sequence shown here is derived from an EMBL/GenBank/DDBJ whole genome shotgun (WGS) entry which is preliminary data.</text>
</comment>
<dbReference type="GO" id="GO:0019303">
    <property type="term" value="P:D-ribose catabolic process"/>
    <property type="evidence" value="ECO:0007669"/>
    <property type="project" value="UniProtKB-UniRule"/>
</dbReference>